<evidence type="ECO:0000313" key="1">
    <source>
        <dbReference type="EMBL" id="GFQ66788.1"/>
    </source>
</evidence>
<protein>
    <submittedName>
        <fullName evidence="1">Uncharacterized protein</fullName>
    </submittedName>
</protein>
<organism evidence="1 2">
    <name type="scientific">Trichonephila clavata</name>
    <name type="common">Joro spider</name>
    <name type="synonym">Nephila clavata</name>
    <dbReference type="NCBI Taxonomy" id="2740835"/>
    <lineage>
        <taxon>Eukaryota</taxon>
        <taxon>Metazoa</taxon>
        <taxon>Ecdysozoa</taxon>
        <taxon>Arthropoda</taxon>
        <taxon>Chelicerata</taxon>
        <taxon>Arachnida</taxon>
        <taxon>Araneae</taxon>
        <taxon>Araneomorphae</taxon>
        <taxon>Entelegynae</taxon>
        <taxon>Araneoidea</taxon>
        <taxon>Nephilidae</taxon>
        <taxon>Trichonephila</taxon>
    </lineage>
</organism>
<accession>A0A8X6EZI1</accession>
<dbReference type="EMBL" id="BMAO01000421">
    <property type="protein sequence ID" value="GFQ66788.1"/>
    <property type="molecule type" value="Genomic_DNA"/>
</dbReference>
<name>A0A8X6EZI1_TRICU</name>
<evidence type="ECO:0000313" key="2">
    <source>
        <dbReference type="Proteomes" id="UP000887116"/>
    </source>
</evidence>
<keyword evidence="2" id="KW-1185">Reference proteome</keyword>
<dbReference type="OrthoDB" id="6460639at2759"/>
<dbReference type="Proteomes" id="UP000887116">
    <property type="component" value="Unassembled WGS sequence"/>
</dbReference>
<comment type="caution">
    <text evidence="1">The sequence shown here is derived from an EMBL/GenBank/DDBJ whole genome shotgun (WGS) entry which is preliminary data.</text>
</comment>
<reference evidence="1" key="1">
    <citation type="submission" date="2020-07" db="EMBL/GenBank/DDBJ databases">
        <title>Multicomponent nature underlies the extraordinary mechanical properties of spider dragline silk.</title>
        <authorList>
            <person name="Kono N."/>
            <person name="Nakamura H."/>
            <person name="Mori M."/>
            <person name="Yoshida Y."/>
            <person name="Ohtoshi R."/>
            <person name="Malay A.D."/>
            <person name="Moran D.A.P."/>
            <person name="Tomita M."/>
            <person name="Numata K."/>
            <person name="Arakawa K."/>
        </authorList>
    </citation>
    <scope>NUCLEOTIDE SEQUENCE</scope>
</reference>
<sequence>MKLIEDFNEIPSLGLLTAIQIVVAVWNRGDISCSISKCLSLNDAKAINEKWRNIFLRVQEIVRGIEIIPPELLANMDAIVLSVGSHVRESRTFVSFSPYFNYADDQFPVNHWTLYGTVDTKRVNEQLAQDERRCIYYRYNSACTGCFEKIIIELFPELSEFYKIFEKVYEGRELINYWIRRLSSEYFDDVFSFDEVNSQQCKYSPHQYAFQSTLKNASKSGIEYFLNYLSPNEYEYVLDNAVCFFADRVGPSYCLPPSNEQYTDSLYFLMSNLDDNQRMKILRRNTFRVLSSFLRYPFFGLFNKYAGLLVDDLKWNEIRLLLYRIFYLEERNTHFFGLDLFKDLWHSCSKQTQSYIIYIENACISDESNESLRFLERIKKT</sequence>
<dbReference type="AlphaFoldDB" id="A0A8X6EZI1"/>
<proteinExistence type="predicted"/>
<gene>
    <name evidence="1" type="ORF">TNCT_317811</name>
</gene>